<proteinExistence type="predicted"/>
<dbReference type="AlphaFoldDB" id="A0A6J4PYP9"/>
<organism evidence="1">
    <name type="scientific">uncultured Ramlibacter sp</name>
    <dbReference type="NCBI Taxonomy" id="260755"/>
    <lineage>
        <taxon>Bacteria</taxon>
        <taxon>Pseudomonadati</taxon>
        <taxon>Pseudomonadota</taxon>
        <taxon>Betaproteobacteria</taxon>
        <taxon>Burkholderiales</taxon>
        <taxon>Comamonadaceae</taxon>
        <taxon>Ramlibacter</taxon>
        <taxon>environmental samples</taxon>
    </lineage>
</organism>
<evidence type="ECO:0000313" key="1">
    <source>
        <dbReference type="EMBL" id="CAA9423032.1"/>
    </source>
</evidence>
<reference evidence="1" key="1">
    <citation type="submission" date="2020-02" db="EMBL/GenBank/DDBJ databases">
        <authorList>
            <person name="Meier V. D."/>
        </authorList>
    </citation>
    <scope>NUCLEOTIDE SEQUENCE</scope>
    <source>
        <strain evidence="1">AVDCRST_MAG51</strain>
    </source>
</reference>
<dbReference type="EMBL" id="CADCUX010000455">
    <property type="protein sequence ID" value="CAA9423032.1"/>
    <property type="molecule type" value="Genomic_DNA"/>
</dbReference>
<feature type="non-terminal residue" evidence="1">
    <location>
        <position position="1"/>
    </location>
</feature>
<name>A0A6J4PYP9_9BURK</name>
<accession>A0A6J4PYP9</accession>
<protein>
    <submittedName>
        <fullName evidence="1">Uncharacterized protein</fullName>
    </submittedName>
</protein>
<gene>
    <name evidence="1" type="ORF">AVDCRST_MAG51-2146</name>
</gene>
<sequence length="41" mass="4207">GAQARGCCVAAMLFLSCRARPGIQRRPCSGAAAGLRIKSAM</sequence>
<feature type="non-terminal residue" evidence="1">
    <location>
        <position position="41"/>
    </location>
</feature>